<reference evidence="1" key="1">
    <citation type="journal article" date="2009" name="PLoS Genet.">
        <title>Sequencing, mapping, and analysis of 27,455 maize full-length cDNAs.</title>
        <authorList>
            <person name="Soderlund C."/>
            <person name="Descour A."/>
            <person name="Kudrna D."/>
            <person name="Bomhoff M."/>
            <person name="Boyd L."/>
            <person name="Currie J."/>
            <person name="Angelova A."/>
            <person name="Collura K."/>
            <person name="Wissotski M."/>
            <person name="Ashley E."/>
            <person name="Morrow D."/>
            <person name="Fernandes J."/>
            <person name="Walbot V."/>
            <person name="Yu Y."/>
        </authorList>
    </citation>
    <scope>NUCLEOTIDE SEQUENCE</scope>
    <source>
        <strain evidence="1">B73</strain>
    </source>
</reference>
<dbReference type="AlphaFoldDB" id="B4FMM8"/>
<name>B4FMM8_MAIZE</name>
<accession>B4FMM8</accession>
<protein>
    <submittedName>
        <fullName evidence="1">Uncharacterized protein</fullName>
    </submittedName>
</protein>
<organism evidence="1">
    <name type="scientific">Zea mays</name>
    <name type="common">Maize</name>
    <dbReference type="NCBI Taxonomy" id="4577"/>
    <lineage>
        <taxon>Eukaryota</taxon>
        <taxon>Viridiplantae</taxon>
        <taxon>Streptophyta</taxon>
        <taxon>Embryophyta</taxon>
        <taxon>Tracheophyta</taxon>
        <taxon>Spermatophyta</taxon>
        <taxon>Magnoliopsida</taxon>
        <taxon>Liliopsida</taxon>
        <taxon>Poales</taxon>
        <taxon>Poaceae</taxon>
        <taxon>PACMAD clade</taxon>
        <taxon>Panicoideae</taxon>
        <taxon>Andropogonodae</taxon>
        <taxon>Andropogoneae</taxon>
        <taxon>Tripsacinae</taxon>
        <taxon>Zea</taxon>
    </lineage>
</organism>
<sequence>MSTLLYSSAWPCFIAAASYRACQTLCTICWMIIKLSYASCFVDAGSGERGIGGNPWRNSLAIQNCPMISSY</sequence>
<evidence type="ECO:0000313" key="1">
    <source>
        <dbReference type="EMBL" id="ACF83371.1"/>
    </source>
</evidence>
<dbReference type="EMBL" id="BT038366">
    <property type="protein sequence ID" value="ACF83371.1"/>
    <property type="molecule type" value="mRNA"/>
</dbReference>
<proteinExistence type="evidence at transcript level"/>